<protein>
    <submittedName>
        <fullName evidence="2">2-haloacid dehalogenase</fullName>
    </submittedName>
</protein>
<dbReference type="Proteomes" id="UP000198981">
    <property type="component" value="Unassembled WGS sequence"/>
</dbReference>
<dbReference type="InterPro" id="IPR051540">
    <property type="entry name" value="S-2-haloacid_dehalogenase"/>
</dbReference>
<dbReference type="InterPro" id="IPR036412">
    <property type="entry name" value="HAD-like_sf"/>
</dbReference>
<keyword evidence="1" id="KW-0378">Hydrolase</keyword>
<evidence type="ECO:0000313" key="2">
    <source>
        <dbReference type="EMBL" id="SCX55123.1"/>
    </source>
</evidence>
<dbReference type="Gene3D" id="3.40.50.1000">
    <property type="entry name" value="HAD superfamily/HAD-like"/>
    <property type="match status" value="1"/>
</dbReference>
<name>A0A1G4YNV1_9ACTN</name>
<evidence type="ECO:0000256" key="1">
    <source>
        <dbReference type="ARBA" id="ARBA00022801"/>
    </source>
</evidence>
<keyword evidence="3" id="KW-1185">Reference proteome</keyword>
<proteinExistence type="predicted"/>
<dbReference type="PANTHER" id="PTHR43316:SF3">
    <property type="entry name" value="HALOACID DEHALOGENASE, TYPE II (AFU_ORTHOLOGUE AFUA_2G07750)-RELATED"/>
    <property type="match status" value="1"/>
</dbReference>
<sequence>MFVTLDLFSALVDSRAGAAPVLADLAPEAVDGALLYDEWDTRSKATQRDRTDWVPFAEHCRAALAATWSTHGWPTDDSVALTDRLLASLPDWPLWPDVADALPRLSATHRVGVLSNVDDDLLARTRVAPLVAEADRLTSQRLRAYKPAPALYRRAVGAGVDVHVPASARDTRGALEAGLLVVRVARPGHRVDPAGPRPAHVVTDLHDLPAVLESLDVEA</sequence>
<accession>A0A1G4YNV1</accession>
<dbReference type="SUPFAM" id="SSF56784">
    <property type="entry name" value="HAD-like"/>
    <property type="match status" value="1"/>
</dbReference>
<reference evidence="3" key="1">
    <citation type="submission" date="2016-10" db="EMBL/GenBank/DDBJ databases">
        <authorList>
            <person name="Varghese N."/>
            <person name="Submissions S."/>
        </authorList>
    </citation>
    <scope>NUCLEOTIDE SEQUENCE [LARGE SCALE GENOMIC DNA]</scope>
    <source>
        <strain evidence="3">DSM 45722</strain>
    </source>
</reference>
<gene>
    <name evidence="2" type="ORF">SAMN03159343_3208</name>
</gene>
<dbReference type="EMBL" id="FMUH01000005">
    <property type="protein sequence ID" value="SCX55123.1"/>
    <property type="molecule type" value="Genomic_DNA"/>
</dbReference>
<dbReference type="PANTHER" id="PTHR43316">
    <property type="entry name" value="HYDROLASE, HALOACID DELAHOGENASE-RELATED"/>
    <property type="match status" value="1"/>
</dbReference>
<dbReference type="Gene3D" id="1.10.150.750">
    <property type="match status" value="1"/>
</dbReference>
<dbReference type="OrthoDB" id="3774052at2"/>
<dbReference type="GO" id="GO:0016787">
    <property type="term" value="F:hydrolase activity"/>
    <property type="evidence" value="ECO:0007669"/>
    <property type="project" value="UniProtKB-KW"/>
</dbReference>
<dbReference type="RefSeq" id="WP_092806101.1">
    <property type="nucleotide sequence ID" value="NZ_FMUH01000005.1"/>
</dbReference>
<dbReference type="AlphaFoldDB" id="A0A1G4YNV1"/>
<dbReference type="InterPro" id="IPR023214">
    <property type="entry name" value="HAD_sf"/>
</dbReference>
<dbReference type="STRING" id="1960309.SAMN03159343_3208"/>
<evidence type="ECO:0000313" key="3">
    <source>
        <dbReference type="Proteomes" id="UP000198981"/>
    </source>
</evidence>
<organism evidence="2 3">
    <name type="scientific">Klenkia marina</name>
    <dbReference type="NCBI Taxonomy" id="1960309"/>
    <lineage>
        <taxon>Bacteria</taxon>
        <taxon>Bacillati</taxon>
        <taxon>Actinomycetota</taxon>
        <taxon>Actinomycetes</taxon>
        <taxon>Geodermatophilales</taxon>
        <taxon>Geodermatophilaceae</taxon>
        <taxon>Klenkia</taxon>
    </lineage>
</organism>